<evidence type="ECO:0000313" key="3">
    <source>
        <dbReference type="EMBL" id="KAJ9180345.1"/>
    </source>
</evidence>
<protein>
    <submittedName>
        <fullName evidence="3">Uncharacterized protein</fullName>
    </submittedName>
</protein>
<comment type="caution">
    <text evidence="3">The sequence shown here is derived from an EMBL/GenBank/DDBJ whole genome shotgun (WGS) entry which is preliminary data.</text>
</comment>
<evidence type="ECO:0000256" key="2">
    <source>
        <dbReference type="SAM" id="SignalP"/>
    </source>
</evidence>
<feature type="chain" id="PRO_5045396849" evidence="2">
    <location>
        <begin position="23"/>
        <end position="140"/>
    </location>
</feature>
<feature type="signal peptide" evidence="2">
    <location>
        <begin position="1"/>
        <end position="22"/>
    </location>
</feature>
<keyword evidence="4" id="KW-1185">Reference proteome</keyword>
<keyword evidence="2" id="KW-0732">Signal</keyword>
<reference evidence="3" key="1">
    <citation type="journal article" date="2023" name="Plant Biotechnol. J.">
        <title>Chromosome-level wild Hevea brasiliensis genome provides new tools for genomic-assisted breeding and valuable loci to elevate rubber yield.</title>
        <authorList>
            <person name="Cheng H."/>
            <person name="Song X."/>
            <person name="Hu Y."/>
            <person name="Wu T."/>
            <person name="Yang Q."/>
            <person name="An Z."/>
            <person name="Feng S."/>
            <person name="Deng Z."/>
            <person name="Wu W."/>
            <person name="Zeng X."/>
            <person name="Tu M."/>
            <person name="Wang X."/>
            <person name="Huang H."/>
        </authorList>
    </citation>
    <scope>NUCLEOTIDE SEQUENCE</scope>
    <source>
        <strain evidence="3">MT/VB/25A 57/8</strain>
    </source>
</reference>
<dbReference type="Proteomes" id="UP001174677">
    <property type="component" value="Chromosome 5"/>
</dbReference>
<gene>
    <name evidence="3" type="ORF">P3X46_008603</name>
</gene>
<name>A0ABQ9ML58_HEVBR</name>
<organism evidence="3 4">
    <name type="scientific">Hevea brasiliensis</name>
    <name type="common">Para rubber tree</name>
    <name type="synonym">Siphonia brasiliensis</name>
    <dbReference type="NCBI Taxonomy" id="3981"/>
    <lineage>
        <taxon>Eukaryota</taxon>
        <taxon>Viridiplantae</taxon>
        <taxon>Streptophyta</taxon>
        <taxon>Embryophyta</taxon>
        <taxon>Tracheophyta</taxon>
        <taxon>Spermatophyta</taxon>
        <taxon>Magnoliopsida</taxon>
        <taxon>eudicotyledons</taxon>
        <taxon>Gunneridae</taxon>
        <taxon>Pentapetalae</taxon>
        <taxon>rosids</taxon>
        <taxon>fabids</taxon>
        <taxon>Malpighiales</taxon>
        <taxon>Euphorbiaceae</taxon>
        <taxon>Crotonoideae</taxon>
        <taxon>Micrandreae</taxon>
        <taxon>Hevea</taxon>
    </lineage>
</organism>
<accession>A0ABQ9ML58</accession>
<proteinExistence type="predicted"/>
<evidence type="ECO:0000256" key="1">
    <source>
        <dbReference type="SAM" id="MobiDB-lite"/>
    </source>
</evidence>
<feature type="region of interest" description="Disordered" evidence="1">
    <location>
        <begin position="45"/>
        <end position="140"/>
    </location>
</feature>
<feature type="compositionally biased region" description="Low complexity" evidence="1">
    <location>
        <begin position="92"/>
        <end position="104"/>
    </location>
</feature>
<dbReference type="EMBL" id="JARPOI010000005">
    <property type="protein sequence ID" value="KAJ9180345.1"/>
    <property type="molecule type" value="Genomic_DNA"/>
</dbReference>
<sequence length="140" mass="15069">MKKVIAILFVLGLALLHLEVDARRQVFFFLCKLKHKSLLNQLQSNAPGRKLDVASNPAASDIKPNDEHGKSSTYGNPVTGSVPEVEADNDNRISSTSTSSSNNASDDETNSSYGIYGNPSGSSTDTHHVYTNDCNPKKGC</sequence>
<evidence type="ECO:0000313" key="4">
    <source>
        <dbReference type="Proteomes" id="UP001174677"/>
    </source>
</evidence>